<evidence type="ECO:0000256" key="6">
    <source>
        <dbReference type="ARBA" id="ARBA00022827"/>
    </source>
</evidence>
<keyword evidence="6 9" id="KW-0274">FAD</keyword>
<dbReference type="AlphaFoldDB" id="A0AAN7TZU5"/>
<feature type="domain" description="FAD-binding FR-type" evidence="11">
    <location>
        <begin position="196"/>
        <end position="448"/>
    </location>
</feature>
<evidence type="ECO:0000259" key="10">
    <source>
        <dbReference type="PROSITE" id="PS50902"/>
    </source>
</evidence>
<dbReference type="PANTHER" id="PTHR19384">
    <property type="entry name" value="NITRIC OXIDE SYNTHASE-RELATED"/>
    <property type="match status" value="1"/>
</dbReference>
<evidence type="ECO:0000259" key="11">
    <source>
        <dbReference type="PROSITE" id="PS51384"/>
    </source>
</evidence>
<dbReference type="GO" id="GO:0160246">
    <property type="term" value="F:NADPH-iron-sulfur [2Fe-2S] protein oxidoreductase activity"/>
    <property type="evidence" value="ECO:0007669"/>
    <property type="project" value="InterPro"/>
</dbReference>
<dbReference type="Gene3D" id="2.40.30.10">
    <property type="entry name" value="Translation factors"/>
    <property type="match status" value="1"/>
</dbReference>
<dbReference type="GO" id="GO:0016651">
    <property type="term" value="F:oxidoreductase activity, acting on NAD(P)H"/>
    <property type="evidence" value="ECO:0007669"/>
    <property type="project" value="UniProtKB-UniRule"/>
</dbReference>
<dbReference type="InterPro" id="IPR001709">
    <property type="entry name" value="Flavoprot_Pyr_Nucl_cyt_Rdtase"/>
</dbReference>
<dbReference type="FunFam" id="3.40.50.80:FF:000032">
    <property type="entry name" value="NADPH-dependent diflavin oxidoreductase 1"/>
    <property type="match status" value="1"/>
</dbReference>
<dbReference type="InterPro" id="IPR023173">
    <property type="entry name" value="NADPH_Cyt_P450_Rdtase_alpha"/>
</dbReference>
<accession>A0AAN7TZU5</accession>
<sequence>MSKRCTIIYATESGTSQEVAEKLSRDLISYEIKPKLIDVSNYNKIELPMEKIVIFVLSTTGHGEVPDPMKPLWNFLLIKSLPSNSLSNTKFAILGLGDSSYTTYNFAAKKLYQRLQSLGGIPLLRRGDADDQHDLGIDYEVEKWSQELISKLLIIYPLSPNFNIDNIKNQLNKSKFNIVIDKINENNKDIRYQVPIQFYRSRLNVNKRITDKEWEQDVRHIELDISECKNINDKVLPPIKYQSGDVAYVLPKNPTKRVNEFIELLGLHSNWIIESIEPIDKEITQSPTLIKLPITVYDLVRCYFDIMGSPRRYFFQLLAHFVTNPMEKERLEFFSSTDGQDDLRTYNQKEKRNYIDVLKEFPSIEIPFEYLFDLIPPIKPRPFSISSSSLLNPNTIQLTVGINTYITPFRRLFRTGLCSQYFTSLNNNHDEDNNIVPIFIKESGARLPKSNETPIIMVGPGTGCAIFRSFMQERLYFKDNNNDKLGNALFYFGCRSESKDYYYRDEFESYLEKGIINKLSVAFSRDGKDGKKVYVQQFIENDSDLIWDIINNRNGFFYISGSSGRMPKDVKQTLLSIIKSNLLKIQDNNENNIDEVVNNYFEKLEVEKRYITETW</sequence>
<evidence type="ECO:0000256" key="4">
    <source>
        <dbReference type="ARBA" id="ARBA00022630"/>
    </source>
</evidence>
<dbReference type="InterPro" id="IPR008254">
    <property type="entry name" value="Flavodoxin/NO_synth"/>
</dbReference>
<dbReference type="PROSITE" id="PS50902">
    <property type="entry name" value="FLAVODOXIN_LIKE"/>
    <property type="match status" value="1"/>
</dbReference>
<comment type="catalytic activity">
    <reaction evidence="9">
        <text>2 oxidized [2Fe-2S]-[protein] + NADPH = 2 reduced [2Fe-2S]-[protein] + NADP(+) + H(+)</text>
        <dbReference type="Rhea" id="RHEA:67716"/>
        <dbReference type="Rhea" id="RHEA-COMP:17327"/>
        <dbReference type="Rhea" id="RHEA-COMP:17328"/>
        <dbReference type="ChEBI" id="CHEBI:15378"/>
        <dbReference type="ChEBI" id="CHEBI:33737"/>
        <dbReference type="ChEBI" id="CHEBI:33738"/>
        <dbReference type="ChEBI" id="CHEBI:57783"/>
        <dbReference type="ChEBI" id="CHEBI:58349"/>
    </reaction>
</comment>
<dbReference type="HAMAP" id="MF_03178">
    <property type="entry name" value="NDOR1"/>
    <property type="match status" value="1"/>
</dbReference>
<feature type="binding site" evidence="9">
    <location>
        <begin position="381"/>
        <end position="384"/>
    </location>
    <ligand>
        <name>FAD</name>
        <dbReference type="ChEBI" id="CHEBI:57692"/>
    </ligand>
</feature>
<evidence type="ECO:0000256" key="2">
    <source>
        <dbReference type="ARBA" id="ARBA00001974"/>
    </source>
</evidence>
<comment type="subcellular location">
    <subcellularLocation>
        <location evidence="9">Cytoplasm</location>
    </subcellularLocation>
</comment>
<comment type="function">
    <text evidence="9">NADPH-dependent reductase which is a central component of the cytosolic iron-sulfur (Fe-S) protein assembly (CIA) machinery. Transfers electrons from NADPH via its FAD and FMN prosthetic groups to the [2Fe-2S] cluster of the anamorsin/DRE2 homolog, another key component of the CIA machinery. In turn, this reduced cluster provides electrons for assembly of cytosolic iron-sulfur cluster proteins.</text>
</comment>
<dbReference type="InterPro" id="IPR001433">
    <property type="entry name" value="OxRdtase_FAD/NAD-bd"/>
</dbReference>
<feature type="binding site" evidence="9">
    <location>
        <begin position="416"/>
        <end position="419"/>
    </location>
    <ligand>
        <name>FAD</name>
        <dbReference type="ChEBI" id="CHEBI:57692"/>
    </ligand>
</feature>
<feature type="binding site" evidence="9">
    <location>
        <position position="569"/>
    </location>
    <ligand>
        <name>NADP(+)</name>
        <dbReference type="ChEBI" id="CHEBI:58349"/>
    </ligand>
</feature>
<keyword evidence="5 9" id="KW-0288">FMN</keyword>
<comment type="caution">
    <text evidence="9">Lacks conserved residue(s) required for the propagation of feature annotation.</text>
</comment>
<proteinExistence type="inferred from homology"/>
<name>A0AAN7TZU5_9MYCE</name>
<dbReference type="Gene3D" id="3.40.50.80">
    <property type="entry name" value="Nucleotide-binding domain of ferredoxin-NADP reductase (FNR) module"/>
    <property type="match status" value="1"/>
</dbReference>
<dbReference type="InterPro" id="IPR028879">
    <property type="entry name" value="NDOR1"/>
</dbReference>
<evidence type="ECO:0000313" key="13">
    <source>
        <dbReference type="Proteomes" id="UP001344447"/>
    </source>
</evidence>
<dbReference type="Gene3D" id="3.40.50.360">
    <property type="match status" value="1"/>
</dbReference>
<feature type="binding site" evidence="9">
    <location>
        <position position="131"/>
    </location>
    <ligand>
        <name>FMN</name>
        <dbReference type="ChEBI" id="CHEBI:58210"/>
    </ligand>
</feature>
<dbReference type="InterPro" id="IPR039261">
    <property type="entry name" value="FNR_nucleotide-bd"/>
</dbReference>
<evidence type="ECO:0000256" key="3">
    <source>
        <dbReference type="ARBA" id="ARBA00022490"/>
    </source>
</evidence>
<comment type="cofactor">
    <cofactor evidence="1 9">
        <name>FMN</name>
        <dbReference type="ChEBI" id="CHEBI:58210"/>
    </cofactor>
</comment>
<comment type="similarity">
    <text evidence="9">In the C-terminal section; belongs to the flavoprotein pyridine nucleotide cytochrome reductase family.</text>
</comment>
<comment type="similarity">
    <text evidence="9">Belongs to the NADPH-dependent diflavin oxidoreductase NDOR1 family.</text>
</comment>
<dbReference type="EC" id="1.18.1.-" evidence="9"/>
<feature type="domain" description="Flavodoxin-like" evidence="10">
    <location>
        <begin position="5"/>
        <end position="149"/>
    </location>
</feature>
<dbReference type="PRINTS" id="PR00369">
    <property type="entry name" value="FLAVODOXIN"/>
</dbReference>
<comment type="caution">
    <text evidence="12">The sequence shown here is derived from an EMBL/GenBank/DDBJ whole genome shotgun (WGS) entry which is preliminary data.</text>
</comment>
<dbReference type="GO" id="GO:0050660">
    <property type="term" value="F:flavin adenine dinucleotide binding"/>
    <property type="evidence" value="ECO:0007669"/>
    <property type="project" value="UniProtKB-UniRule"/>
</dbReference>
<dbReference type="PROSITE" id="PS51384">
    <property type="entry name" value="FAD_FR"/>
    <property type="match status" value="1"/>
</dbReference>
<dbReference type="Pfam" id="PF00667">
    <property type="entry name" value="FAD_binding_1"/>
    <property type="match status" value="1"/>
</dbReference>
<comment type="cofactor">
    <cofactor evidence="2 9">
        <name>FAD</name>
        <dbReference type="ChEBI" id="CHEBI:57692"/>
    </cofactor>
</comment>
<keyword evidence="4 9" id="KW-0285">Flavoprotein</keyword>
<protein>
    <recommendedName>
        <fullName evidence="9">NADPH-dependent diflavin oxidoreductase 1</fullName>
        <ecNumber evidence="9">1.18.1.-</ecNumber>
    </recommendedName>
    <alternativeName>
        <fullName evidence="9">NADPH-dependent FMN and FAD-containing oxidoreductase</fullName>
    </alternativeName>
</protein>
<dbReference type="Gene3D" id="1.20.990.10">
    <property type="entry name" value="NADPH-cytochrome p450 Reductase, Chain A, domain 3"/>
    <property type="match status" value="1"/>
</dbReference>
<dbReference type="Pfam" id="PF00175">
    <property type="entry name" value="NAD_binding_1"/>
    <property type="match status" value="1"/>
</dbReference>
<dbReference type="FunFam" id="1.20.990.10:FF:000015">
    <property type="entry name" value="NADPH-dependent diflavin oxidoreductase 1"/>
    <property type="match status" value="1"/>
</dbReference>
<dbReference type="SUPFAM" id="SSF63380">
    <property type="entry name" value="Riboflavin synthase domain-like"/>
    <property type="match status" value="1"/>
</dbReference>
<dbReference type="SUPFAM" id="SSF52343">
    <property type="entry name" value="Ferredoxin reductase-like, C-terminal NADP-linked domain"/>
    <property type="match status" value="1"/>
</dbReference>
<dbReference type="GO" id="GO:0005829">
    <property type="term" value="C:cytosol"/>
    <property type="evidence" value="ECO:0007669"/>
    <property type="project" value="TreeGrafter"/>
</dbReference>
<evidence type="ECO:0000313" key="12">
    <source>
        <dbReference type="EMBL" id="KAK5578651.1"/>
    </source>
</evidence>
<dbReference type="InterPro" id="IPR017927">
    <property type="entry name" value="FAD-bd_FR_type"/>
</dbReference>
<dbReference type="EMBL" id="JAVFKY010000003">
    <property type="protein sequence ID" value="KAK5578651.1"/>
    <property type="molecule type" value="Genomic_DNA"/>
</dbReference>
<dbReference type="InterPro" id="IPR017938">
    <property type="entry name" value="Riboflavin_synthase-like_b-brl"/>
</dbReference>
<evidence type="ECO:0000256" key="5">
    <source>
        <dbReference type="ARBA" id="ARBA00022643"/>
    </source>
</evidence>
<dbReference type="GO" id="GO:0010181">
    <property type="term" value="F:FMN binding"/>
    <property type="evidence" value="ECO:0007669"/>
    <property type="project" value="UniProtKB-UniRule"/>
</dbReference>
<dbReference type="Proteomes" id="UP001344447">
    <property type="component" value="Unassembled WGS sequence"/>
</dbReference>
<evidence type="ECO:0000256" key="8">
    <source>
        <dbReference type="ARBA" id="ARBA00023002"/>
    </source>
</evidence>
<dbReference type="GO" id="GO:0016226">
    <property type="term" value="P:iron-sulfur cluster assembly"/>
    <property type="evidence" value="ECO:0007669"/>
    <property type="project" value="UniProtKB-UniRule"/>
</dbReference>
<dbReference type="InterPro" id="IPR029039">
    <property type="entry name" value="Flavoprotein-like_sf"/>
</dbReference>
<dbReference type="GO" id="GO:0050661">
    <property type="term" value="F:NADP binding"/>
    <property type="evidence" value="ECO:0007669"/>
    <property type="project" value="UniProtKB-UniRule"/>
</dbReference>
<keyword evidence="3 9" id="KW-0963">Cytoplasm</keyword>
<dbReference type="InterPro" id="IPR001094">
    <property type="entry name" value="Flavdoxin-like"/>
</dbReference>
<feature type="binding site" evidence="9">
    <location>
        <begin position="11"/>
        <end position="16"/>
    </location>
    <ligand>
        <name>FMN</name>
        <dbReference type="ChEBI" id="CHEBI:58210"/>
    </ligand>
</feature>
<dbReference type="PRINTS" id="PR00371">
    <property type="entry name" value="FPNCR"/>
</dbReference>
<feature type="binding site" evidence="9">
    <location>
        <position position="462"/>
    </location>
    <ligand>
        <name>NADP(+)</name>
        <dbReference type="ChEBI" id="CHEBI:58349"/>
    </ligand>
</feature>
<evidence type="ECO:0000256" key="7">
    <source>
        <dbReference type="ARBA" id="ARBA00022857"/>
    </source>
</evidence>
<dbReference type="InterPro" id="IPR003097">
    <property type="entry name" value="CysJ-like_FAD-binding"/>
</dbReference>
<keyword evidence="8 9" id="KW-0560">Oxidoreductase</keyword>
<feature type="binding site" evidence="9">
    <location>
        <begin position="532"/>
        <end position="536"/>
    </location>
    <ligand>
        <name>NADP(+)</name>
        <dbReference type="ChEBI" id="CHEBI:58349"/>
    </ligand>
</feature>
<reference evidence="12 13" key="1">
    <citation type="submission" date="2023-11" db="EMBL/GenBank/DDBJ databases">
        <title>Dfirmibasis_genome.</title>
        <authorList>
            <person name="Edelbroek B."/>
            <person name="Kjellin J."/>
            <person name="Jerlstrom-Hultqvist J."/>
            <person name="Soderbom F."/>
        </authorList>
    </citation>
    <scope>NUCLEOTIDE SEQUENCE [LARGE SCALE GENOMIC DNA]</scope>
    <source>
        <strain evidence="12 13">TNS-C-14</strain>
    </source>
</reference>
<keyword evidence="13" id="KW-1185">Reference proteome</keyword>
<evidence type="ECO:0000256" key="1">
    <source>
        <dbReference type="ARBA" id="ARBA00001917"/>
    </source>
</evidence>
<comment type="similarity">
    <text evidence="9">In the N-terminal section; belongs to the flavodoxin family.</text>
</comment>
<keyword evidence="7 9" id="KW-0521">NADP</keyword>
<dbReference type="PANTHER" id="PTHR19384:SF10">
    <property type="entry name" value="NADPH-DEPENDENT DIFLAVIN OXIDOREDUCTASE 1"/>
    <property type="match status" value="1"/>
</dbReference>
<feature type="binding site" evidence="9">
    <location>
        <begin position="524"/>
        <end position="525"/>
    </location>
    <ligand>
        <name>NADP(+)</name>
        <dbReference type="ChEBI" id="CHEBI:58349"/>
    </ligand>
</feature>
<feature type="binding site" evidence="9">
    <location>
        <position position="615"/>
    </location>
    <ligand>
        <name>FAD</name>
        <dbReference type="ChEBI" id="CHEBI:57692"/>
    </ligand>
</feature>
<organism evidence="12 13">
    <name type="scientific">Dictyostelium firmibasis</name>
    <dbReference type="NCBI Taxonomy" id="79012"/>
    <lineage>
        <taxon>Eukaryota</taxon>
        <taxon>Amoebozoa</taxon>
        <taxon>Evosea</taxon>
        <taxon>Eumycetozoa</taxon>
        <taxon>Dictyostelia</taxon>
        <taxon>Dictyosteliales</taxon>
        <taxon>Dictyosteliaceae</taxon>
        <taxon>Dictyostelium</taxon>
    </lineage>
</organism>
<feature type="binding site" evidence="9">
    <location>
        <begin position="58"/>
        <end position="61"/>
    </location>
    <ligand>
        <name>FMN</name>
        <dbReference type="ChEBI" id="CHEBI:58210"/>
    </ligand>
</feature>
<evidence type="ECO:0000256" key="9">
    <source>
        <dbReference type="HAMAP-Rule" id="MF_03178"/>
    </source>
</evidence>
<gene>
    <name evidence="12" type="ORF">RB653_008324</name>
</gene>
<dbReference type="Pfam" id="PF00258">
    <property type="entry name" value="Flavodoxin_1"/>
    <property type="match status" value="1"/>
</dbReference>
<dbReference type="SUPFAM" id="SSF52218">
    <property type="entry name" value="Flavoproteins"/>
    <property type="match status" value="1"/>
</dbReference>